<feature type="domain" description="Metallo-beta-lactamase" evidence="7">
    <location>
        <begin position="515"/>
        <end position="584"/>
    </location>
</feature>
<protein>
    <submittedName>
        <fullName evidence="9">Competence protein ComEC</fullName>
    </submittedName>
</protein>
<dbReference type="InterPro" id="IPR001279">
    <property type="entry name" value="Metallo-B-lactamas"/>
</dbReference>
<dbReference type="PANTHER" id="PTHR30619:SF1">
    <property type="entry name" value="RECOMBINATION PROTEIN 2"/>
    <property type="match status" value="1"/>
</dbReference>
<feature type="transmembrane region" description="Helical" evidence="6">
    <location>
        <begin position="381"/>
        <end position="411"/>
    </location>
</feature>
<reference evidence="9 10" key="1">
    <citation type="submission" date="2023-04" db="EMBL/GenBank/DDBJ databases">
        <title>Genome Encyclopedia of Bacteria and Archaea VI: Functional Genomics of Type Strains.</title>
        <authorList>
            <person name="Whitman W."/>
        </authorList>
    </citation>
    <scope>NUCLEOTIDE SEQUENCE [LARGE SCALE GENOMIC DNA]</scope>
    <source>
        <strain evidence="9 10">SG_E_30_P1</strain>
    </source>
</reference>
<feature type="transmembrane region" description="Helical" evidence="6">
    <location>
        <begin position="53"/>
        <end position="72"/>
    </location>
</feature>
<evidence type="ECO:0000259" key="7">
    <source>
        <dbReference type="Pfam" id="PF00753"/>
    </source>
</evidence>
<feature type="transmembrane region" description="Helical" evidence="6">
    <location>
        <begin position="7"/>
        <end position="25"/>
    </location>
</feature>
<comment type="caution">
    <text evidence="9">The sequence shown here is derived from an EMBL/GenBank/DDBJ whole genome shotgun (WGS) entry which is preliminary data.</text>
</comment>
<dbReference type="CDD" id="cd07731">
    <property type="entry name" value="ComA-like_MBL-fold"/>
    <property type="match status" value="1"/>
</dbReference>
<feature type="domain" description="ComEC/Rec2-related protein" evidence="8">
    <location>
        <begin position="205"/>
        <end position="468"/>
    </location>
</feature>
<dbReference type="InterPro" id="IPR052159">
    <property type="entry name" value="Competence_DNA_uptake"/>
</dbReference>
<dbReference type="EMBL" id="JARXVQ010000001">
    <property type="protein sequence ID" value="MDH6181164.1"/>
    <property type="molecule type" value="Genomic_DNA"/>
</dbReference>
<dbReference type="SUPFAM" id="SSF56281">
    <property type="entry name" value="Metallo-hydrolase/oxidoreductase"/>
    <property type="match status" value="1"/>
</dbReference>
<feature type="transmembrane region" description="Helical" evidence="6">
    <location>
        <begin position="477"/>
        <end position="494"/>
    </location>
</feature>
<dbReference type="InterPro" id="IPR035681">
    <property type="entry name" value="ComA-like_MBL"/>
</dbReference>
<evidence type="ECO:0000313" key="9">
    <source>
        <dbReference type="EMBL" id="MDH6181164.1"/>
    </source>
</evidence>
<gene>
    <name evidence="9" type="ORF">M2152_001346</name>
</gene>
<keyword evidence="4 6" id="KW-1133">Transmembrane helix</keyword>
<evidence type="ECO:0000256" key="3">
    <source>
        <dbReference type="ARBA" id="ARBA00022692"/>
    </source>
</evidence>
<keyword evidence="10" id="KW-1185">Reference proteome</keyword>
<comment type="subcellular location">
    <subcellularLocation>
        <location evidence="1">Cell membrane</location>
        <topology evidence="1">Multi-pass membrane protein</topology>
    </subcellularLocation>
</comment>
<sequence length="767" mass="78716">MKPIDLRLAIPAAVGWACAIVLVGLPELAWISAPALWALAGLLVAASFRWRVIAVVALAVLAAAVCSTAIAVQHPERQPSELVKAAGESLHIDLRVEATEVVVPSARAWEGRLIEADALAYSVPVIVFGATPSERTDIGTVVSLGGTLELAEPGDDRAFVVFPVGPAVIETQPSAAIAWANGLRDRFLAVAVSLPGPGGELLPGLAIGDTTAVSTTLDDSMVTSSLSHLTAVSGANCAVVIGLIMLVGGALGLPRAARIGLSLAALVGFVILVTPQPSVLRAATMAAIVLVLLGVGRPVRGLPILSLAVIVLLAVDPWLARSYGFALSALATAGLLLLAGPLAERLSRWMPRPLALVIAVPTAAQFACQPVIVLLDPSLPLYGVVANILAAPAAPVATIVGMVACLVLPVLPSLGGALCWIAWLPSSWIAAVADFFARLPGSRLPWLEGLPGVILLGLVSALAVAALLGGAPTRRRAIAVLAASALLYTATVGIQRAVSVLGRPADWQIAACDIGQGDAVVFRSGSEIALVDTGPEPDRLERCLDDLGVSRIDLLVLTHFDHDHVGGATAVLGRVDRVIVGPTGEPKDATLLDALREAGARVEEVRRGSSGLLGAWRWSVMWPAGASAQPGNAASVVTQWEPVEPCRPRCLSAIMLGDLGEQEQTRLLALGSLAHPDVVGVAHHGSADQAPQLYLRLRATVGVIGVGADNGYGHPTEEALAALADAGTAVERTDRSGMVMVATAEVPGQLTVWRQHSGGDGGDGGGG</sequence>
<name>A0ABT6KPQ3_9MICO</name>
<feature type="transmembrane region" description="Helical" evidence="6">
    <location>
        <begin position="354"/>
        <end position="375"/>
    </location>
</feature>
<keyword evidence="2" id="KW-1003">Cell membrane</keyword>
<feature type="transmembrane region" description="Helical" evidence="6">
    <location>
        <begin position="325"/>
        <end position="342"/>
    </location>
</feature>
<dbReference type="InterPro" id="IPR036866">
    <property type="entry name" value="RibonucZ/Hydroxyglut_hydro"/>
</dbReference>
<evidence type="ECO:0000313" key="10">
    <source>
        <dbReference type="Proteomes" id="UP001160142"/>
    </source>
</evidence>
<proteinExistence type="predicted"/>
<dbReference type="Pfam" id="PF03772">
    <property type="entry name" value="Competence"/>
    <property type="match status" value="1"/>
</dbReference>
<dbReference type="Gene3D" id="3.60.15.10">
    <property type="entry name" value="Ribonuclease Z/Hydroxyacylglutathione hydrolase-like"/>
    <property type="match status" value="1"/>
</dbReference>
<evidence type="ECO:0000256" key="1">
    <source>
        <dbReference type="ARBA" id="ARBA00004651"/>
    </source>
</evidence>
<feature type="transmembrane region" description="Helical" evidence="6">
    <location>
        <begin position="226"/>
        <end position="249"/>
    </location>
</feature>
<dbReference type="PANTHER" id="PTHR30619">
    <property type="entry name" value="DNA INTERNALIZATION/COMPETENCE PROTEIN COMEC/REC2"/>
    <property type="match status" value="1"/>
</dbReference>
<feature type="transmembrane region" description="Helical" evidence="6">
    <location>
        <begin position="418"/>
        <end position="437"/>
    </location>
</feature>
<accession>A0ABT6KPQ3</accession>
<evidence type="ECO:0000256" key="2">
    <source>
        <dbReference type="ARBA" id="ARBA00022475"/>
    </source>
</evidence>
<keyword evidence="5 6" id="KW-0472">Membrane</keyword>
<feature type="transmembrane region" description="Helical" evidence="6">
    <location>
        <begin position="302"/>
        <end position="319"/>
    </location>
</feature>
<organism evidence="9 10">
    <name type="scientific">Antiquaquibacter oligotrophicus</name>
    <dbReference type="NCBI Taxonomy" id="2880260"/>
    <lineage>
        <taxon>Bacteria</taxon>
        <taxon>Bacillati</taxon>
        <taxon>Actinomycetota</taxon>
        <taxon>Actinomycetes</taxon>
        <taxon>Micrococcales</taxon>
        <taxon>Microbacteriaceae</taxon>
        <taxon>Antiquaquibacter</taxon>
    </lineage>
</organism>
<feature type="transmembrane region" description="Helical" evidence="6">
    <location>
        <begin position="256"/>
        <end position="273"/>
    </location>
</feature>
<evidence type="ECO:0000256" key="6">
    <source>
        <dbReference type="SAM" id="Phobius"/>
    </source>
</evidence>
<evidence type="ECO:0000256" key="4">
    <source>
        <dbReference type="ARBA" id="ARBA00022989"/>
    </source>
</evidence>
<evidence type="ECO:0000256" key="5">
    <source>
        <dbReference type="ARBA" id="ARBA00023136"/>
    </source>
</evidence>
<dbReference type="Pfam" id="PF00753">
    <property type="entry name" value="Lactamase_B"/>
    <property type="match status" value="1"/>
</dbReference>
<evidence type="ECO:0000259" key="8">
    <source>
        <dbReference type="Pfam" id="PF03772"/>
    </source>
</evidence>
<keyword evidence="3 6" id="KW-0812">Transmembrane</keyword>
<dbReference type="Proteomes" id="UP001160142">
    <property type="component" value="Unassembled WGS sequence"/>
</dbReference>
<dbReference type="RefSeq" id="WP_322133484.1">
    <property type="nucleotide sequence ID" value="NZ_CP085036.1"/>
</dbReference>
<dbReference type="InterPro" id="IPR004477">
    <property type="entry name" value="ComEC_N"/>
</dbReference>
<dbReference type="NCBIfam" id="TIGR00360">
    <property type="entry name" value="ComEC_N-term"/>
    <property type="match status" value="1"/>
</dbReference>
<feature type="transmembrane region" description="Helical" evidence="6">
    <location>
        <begin position="449"/>
        <end position="470"/>
    </location>
</feature>